<organism evidence="16 17">
    <name type="scientific">Ktedonospora formicarum</name>
    <dbReference type="NCBI Taxonomy" id="2778364"/>
    <lineage>
        <taxon>Bacteria</taxon>
        <taxon>Bacillati</taxon>
        <taxon>Chloroflexota</taxon>
        <taxon>Ktedonobacteria</taxon>
        <taxon>Ktedonobacterales</taxon>
        <taxon>Ktedonobacteraceae</taxon>
        <taxon>Ktedonospora</taxon>
    </lineage>
</organism>
<dbReference type="PANTHER" id="PTHR36531:SF6">
    <property type="entry name" value="DNA REPLICATION ATP-DEPENDENT HELICASE_NUCLEASE DNA2"/>
    <property type="match status" value="1"/>
</dbReference>
<name>A0A8J3I220_9CHLR</name>
<dbReference type="InterPro" id="IPR011604">
    <property type="entry name" value="PDDEXK-like_dom_sf"/>
</dbReference>
<evidence type="ECO:0000256" key="4">
    <source>
        <dbReference type="ARBA" id="ARBA00020049"/>
    </source>
</evidence>
<keyword evidence="14" id="KW-1133">Transmembrane helix</keyword>
<evidence type="ECO:0000256" key="3">
    <source>
        <dbReference type="ARBA" id="ARBA00012768"/>
    </source>
</evidence>
<dbReference type="GO" id="GO:0051607">
    <property type="term" value="P:defense response to virus"/>
    <property type="evidence" value="ECO:0007669"/>
    <property type="project" value="UniProtKB-KW"/>
</dbReference>
<keyword evidence="7 13" id="KW-0378">Hydrolase</keyword>
<dbReference type="EC" id="3.1.12.1" evidence="3 13"/>
<evidence type="ECO:0000256" key="9">
    <source>
        <dbReference type="ARBA" id="ARBA00023004"/>
    </source>
</evidence>
<dbReference type="InterPro" id="IPR022765">
    <property type="entry name" value="Dna2/Cas4_DUF83"/>
</dbReference>
<evidence type="ECO:0000256" key="2">
    <source>
        <dbReference type="ARBA" id="ARBA00009189"/>
    </source>
</evidence>
<dbReference type="GO" id="GO:0051536">
    <property type="term" value="F:iron-sulfur cluster binding"/>
    <property type="evidence" value="ECO:0007669"/>
    <property type="project" value="UniProtKB-KW"/>
</dbReference>
<evidence type="ECO:0000256" key="14">
    <source>
        <dbReference type="SAM" id="Phobius"/>
    </source>
</evidence>
<comment type="cofactor">
    <cofactor evidence="13">
        <name>iron-sulfur cluster</name>
        <dbReference type="ChEBI" id="CHEBI:30408"/>
    </cofactor>
</comment>
<keyword evidence="6 13" id="KW-0479">Metal-binding</keyword>
<keyword evidence="14" id="KW-0472">Membrane</keyword>
<dbReference type="NCBIfam" id="TIGR00372">
    <property type="entry name" value="cas4"/>
    <property type="match status" value="1"/>
</dbReference>
<dbReference type="Gene3D" id="3.90.320.10">
    <property type="match status" value="1"/>
</dbReference>
<dbReference type="Pfam" id="PF01930">
    <property type="entry name" value="Cas_Cas4"/>
    <property type="match status" value="1"/>
</dbReference>
<keyword evidence="10 13" id="KW-0411">Iron-sulfur</keyword>
<evidence type="ECO:0000256" key="8">
    <source>
        <dbReference type="ARBA" id="ARBA00022839"/>
    </source>
</evidence>
<comment type="function">
    <text evidence="13">CRISPR (clustered regularly interspaced short palindromic repeat) is an adaptive immune system that provides protection against mobile genetic elements (viruses, transposable elements and conjugative plasmids). CRISPR clusters contain sequences complementary to antecedent mobile elements and target invading nucleic acids. CRISPR clusters are transcribed and processed into CRISPR RNA (crRNA).</text>
</comment>
<dbReference type="PANTHER" id="PTHR36531">
    <property type="entry name" value="CRISPR-ASSOCIATED EXONUCLEASE CAS4"/>
    <property type="match status" value="1"/>
</dbReference>
<sequence length="185" mass="21039">MGSILLTFGLCLLFIALALLMLWHNERSRQQERLHNERRQALDLPGELVYEDVDNEGETLYSSEYPLIGKPDYIAQHDDGRLIPVALKLTVSGLTQPLSNHVLQVAAYCLILEDYSAMPPTHGLLRYADHDFTIDYTPALRKKVIRLLGEMERYGSRDIPTLASQRANKCRACVFQQICPIGRNK</sequence>
<evidence type="ECO:0000256" key="1">
    <source>
        <dbReference type="ARBA" id="ARBA00001966"/>
    </source>
</evidence>
<keyword evidence="14" id="KW-0812">Transmembrane</keyword>
<dbReference type="AlphaFoldDB" id="A0A8J3I220"/>
<protein>
    <recommendedName>
        <fullName evidence="4 13">CRISPR-associated exonuclease Cas4</fullName>
        <ecNumber evidence="3 13">3.1.12.1</ecNumber>
    </recommendedName>
</protein>
<evidence type="ECO:0000256" key="6">
    <source>
        <dbReference type="ARBA" id="ARBA00022723"/>
    </source>
</evidence>
<keyword evidence="12 13" id="KW-0464">Manganese</keyword>
<dbReference type="GO" id="GO:0046872">
    <property type="term" value="F:metal ion binding"/>
    <property type="evidence" value="ECO:0007669"/>
    <property type="project" value="UniProtKB-KW"/>
</dbReference>
<dbReference type="EMBL" id="BNJF01000001">
    <property type="protein sequence ID" value="GHO44812.1"/>
    <property type="molecule type" value="Genomic_DNA"/>
</dbReference>
<feature type="transmembrane region" description="Helical" evidence="14">
    <location>
        <begin position="6"/>
        <end position="23"/>
    </location>
</feature>
<proteinExistence type="inferred from homology"/>
<dbReference type="InterPro" id="IPR013343">
    <property type="entry name" value="CRISPR-assoc_prot_Cas4"/>
</dbReference>
<comment type="cofactor">
    <cofactor evidence="13">
        <name>Mg(2+)</name>
        <dbReference type="ChEBI" id="CHEBI:18420"/>
    </cofactor>
    <cofactor evidence="13">
        <name>Mn(2+)</name>
        <dbReference type="ChEBI" id="CHEBI:29035"/>
    </cofactor>
    <text evidence="13">Mg(2+) or Mn(2+) required for ssDNA cleavage activity.</text>
</comment>
<evidence type="ECO:0000256" key="10">
    <source>
        <dbReference type="ARBA" id="ARBA00023014"/>
    </source>
</evidence>
<keyword evidence="9 13" id="KW-0408">Iron</keyword>
<dbReference type="GO" id="GO:0004527">
    <property type="term" value="F:exonuclease activity"/>
    <property type="evidence" value="ECO:0007669"/>
    <property type="project" value="UniProtKB-KW"/>
</dbReference>
<evidence type="ECO:0000313" key="17">
    <source>
        <dbReference type="Proteomes" id="UP000612362"/>
    </source>
</evidence>
<dbReference type="InterPro" id="IPR051827">
    <property type="entry name" value="Cas4_exonuclease"/>
</dbReference>
<comment type="caution">
    <text evidence="16">The sequence shown here is derived from an EMBL/GenBank/DDBJ whole genome shotgun (WGS) entry which is preliminary data.</text>
</comment>
<gene>
    <name evidence="16" type="ORF">KSX_29750</name>
</gene>
<keyword evidence="8 13" id="KW-0269">Exonuclease</keyword>
<evidence type="ECO:0000259" key="15">
    <source>
        <dbReference type="Pfam" id="PF01930"/>
    </source>
</evidence>
<feature type="domain" description="DUF83" evidence="15">
    <location>
        <begin position="68"/>
        <end position="179"/>
    </location>
</feature>
<dbReference type="RefSeq" id="WP_220194182.1">
    <property type="nucleotide sequence ID" value="NZ_BNJF01000001.1"/>
</dbReference>
<accession>A0A8J3I220</accession>
<comment type="cofactor">
    <cofactor evidence="1">
        <name>[4Fe-4S] cluster</name>
        <dbReference type="ChEBI" id="CHEBI:49883"/>
    </cofactor>
</comment>
<evidence type="ECO:0000256" key="5">
    <source>
        <dbReference type="ARBA" id="ARBA00022722"/>
    </source>
</evidence>
<keyword evidence="11 13" id="KW-0051">Antiviral defense</keyword>
<evidence type="ECO:0000313" key="16">
    <source>
        <dbReference type="EMBL" id="GHO44812.1"/>
    </source>
</evidence>
<reference evidence="16" key="1">
    <citation type="submission" date="2020-10" db="EMBL/GenBank/DDBJ databases">
        <title>Taxonomic study of unclassified bacteria belonging to the class Ktedonobacteria.</title>
        <authorList>
            <person name="Yabe S."/>
            <person name="Wang C.M."/>
            <person name="Zheng Y."/>
            <person name="Sakai Y."/>
            <person name="Cavaletti L."/>
            <person name="Monciardini P."/>
            <person name="Donadio S."/>
        </authorList>
    </citation>
    <scope>NUCLEOTIDE SEQUENCE</scope>
    <source>
        <strain evidence="16">SOSP1-1</strain>
    </source>
</reference>
<keyword evidence="17" id="KW-1185">Reference proteome</keyword>
<comment type="similarity">
    <text evidence="2 13">Belongs to the CRISPR-associated exonuclease Cas4 family.</text>
</comment>
<evidence type="ECO:0000256" key="12">
    <source>
        <dbReference type="ARBA" id="ARBA00023211"/>
    </source>
</evidence>
<keyword evidence="5 13" id="KW-0540">Nuclease</keyword>
<evidence type="ECO:0000256" key="13">
    <source>
        <dbReference type="RuleBase" id="RU365022"/>
    </source>
</evidence>
<evidence type="ECO:0000256" key="11">
    <source>
        <dbReference type="ARBA" id="ARBA00023118"/>
    </source>
</evidence>
<evidence type="ECO:0000256" key="7">
    <source>
        <dbReference type="ARBA" id="ARBA00022801"/>
    </source>
</evidence>
<dbReference type="Proteomes" id="UP000612362">
    <property type="component" value="Unassembled WGS sequence"/>
</dbReference>